<dbReference type="AlphaFoldDB" id="A0A0N7L5R5"/>
<dbReference type="PANTHER" id="PTHR36535">
    <property type="entry name" value="YALI0E30327P"/>
    <property type="match status" value="1"/>
</dbReference>
<evidence type="ECO:0000256" key="2">
    <source>
        <dbReference type="SAM" id="Phobius"/>
    </source>
</evidence>
<organism evidence="3 4">
    <name type="scientific">Plasmopara halstedii</name>
    <name type="common">Downy mildew of sunflower</name>
    <dbReference type="NCBI Taxonomy" id="4781"/>
    <lineage>
        <taxon>Eukaryota</taxon>
        <taxon>Sar</taxon>
        <taxon>Stramenopiles</taxon>
        <taxon>Oomycota</taxon>
        <taxon>Peronosporomycetes</taxon>
        <taxon>Peronosporales</taxon>
        <taxon>Peronosporaceae</taxon>
        <taxon>Plasmopara</taxon>
    </lineage>
</organism>
<evidence type="ECO:0000256" key="1">
    <source>
        <dbReference type="SAM" id="MobiDB-lite"/>
    </source>
</evidence>
<dbReference type="Proteomes" id="UP000054928">
    <property type="component" value="Unassembled WGS sequence"/>
</dbReference>
<protein>
    <submittedName>
        <fullName evidence="3">Uncharacterized protein</fullName>
    </submittedName>
</protein>
<keyword evidence="4" id="KW-1185">Reference proteome</keyword>
<feature type="region of interest" description="Disordered" evidence="1">
    <location>
        <begin position="343"/>
        <end position="388"/>
    </location>
</feature>
<sequence length="544" mass="61460">MQGPLSLGSGLSAVLVAYLQSKRGPHAGMPRLWLSSGCLIGAVVPFTVIKMLTLNNKLVDSKSCVHRGQSWMRIMLRRWGKLHSVRAGASVLAYTGMLVAMACGGDRTSNDSSQNLINATSGKGKSCWDSVASSFSQIYELHLASVVEIPKNESVFSFHLAKERKHRICAHDAHTYISKLIQQCCIQLFVDAPAQLHRALVNFNQWLAEKLQDTQSGSDQGPEQNKVLSLSLEEPHDQTQSLDVAVTAVSSSPTQSIKTNCKLNMVRCNSLQHIDVNFQTQAKDLEENLKMHFRSFELQKSLERQQEVRSLQSRCHVTENQDLGSYNQNLFGPRLPHAMQTADEVSSPRKRRQSALANVPDFGMNEKSAANYSSKSSEDVTDFEEDGVDGVDYRNQNIRLHRQKPSEDTRYSQSPDFVGKSFPECDNGDYQHLLELQGNEENNRRWYQQALHSLNVNREQRRLLLKSRTKTANRPITSFSSYLVKEATYDAHEFLRLVSFRESNKDGEDLTWYRRALQHLKNERIHCEGSRDRDSVASTVSIVD</sequence>
<dbReference type="EMBL" id="CCYD01000610">
    <property type="protein sequence ID" value="CEG42211.1"/>
    <property type="molecule type" value="Genomic_DNA"/>
</dbReference>
<keyword evidence="2" id="KW-0812">Transmembrane</keyword>
<dbReference type="OrthoDB" id="5954308at2759"/>
<feature type="compositionally biased region" description="Acidic residues" evidence="1">
    <location>
        <begin position="379"/>
        <end position="388"/>
    </location>
</feature>
<dbReference type="OMA" id="SYGENPW"/>
<reference evidence="4" key="1">
    <citation type="submission" date="2014-09" db="EMBL/GenBank/DDBJ databases">
        <authorList>
            <person name="Sharma Rahul"/>
            <person name="Thines Marco"/>
        </authorList>
    </citation>
    <scope>NUCLEOTIDE SEQUENCE [LARGE SCALE GENOMIC DNA]</scope>
</reference>
<accession>A0A0N7L5R5</accession>
<feature type="transmembrane region" description="Helical" evidence="2">
    <location>
        <begin position="31"/>
        <end position="52"/>
    </location>
</feature>
<keyword evidence="2" id="KW-0472">Membrane</keyword>
<evidence type="ECO:0000313" key="3">
    <source>
        <dbReference type="EMBL" id="CEG42211.1"/>
    </source>
</evidence>
<proteinExistence type="predicted"/>
<dbReference type="RefSeq" id="XP_024578580.1">
    <property type="nucleotide sequence ID" value="XM_024728066.1"/>
</dbReference>
<dbReference type="InterPro" id="IPR013901">
    <property type="entry name" value="Anthrone_oxy"/>
</dbReference>
<evidence type="ECO:0000313" key="4">
    <source>
        <dbReference type="Proteomes" id="UP000054928"/>
    </source>
</evidence>
<keyword evidence="2" id="KW-1133">Transmembrane helix</keyword>
<name>A0A0N7L5R5_PLAHL</name>
<dbReference type="Pfam" id="PF08592">
    <property type="entry name" value="Anthrone_oxy"/>
    <property type="match status" value="1"/>
</dbReference>
<dbReference type="PANTHER" id="PTHR36535:SF1">
    <property type="entry name" value="DUF1772 DOMAIN-CONTAINING PROTEIN"/>
    <property type="match status" value="1"/>
</dbReference>
<feature type="transmembrane region" description="Helical" evidence="2">
    <location>
        <begin position="82"/>
        <end position="102"/>
    </location>
</feature>
<dbReference type="GeneID" id="36407560"/>